<evidence type="ECO:0008006" key="7">
    <source>
        <dbReference type="Google" id="ProtNLM"/>
    </source>
</evidence>
<dbReference type="EMBL" id="MEKH01000003">
    <property type="protein sequence ID" value="ODO09769.1"/>
    <property type="molecule type" value="Genomic_DNA"/>
</dbReference>
<dbReference type="GO" id="GO:0016298">
    <property type="term" value="F:lipase activity"/>
    <property type="evidence" value="ECO:0007669"/>
    <property type="project" value="InterPro"/>
</dbReference>
<evidence type="ECO:0000313" key="6">
    <source>
        <dbReference type="Proteomes" id="UP000095149"/>
    </source>
</evidence>
<proteinExistence type="inferred from homology"/>
<dbReference type="InterPro" id="IPR019363">
    <property type="entry name" value="LDAH"/>
</dbReference>
<dbReference type="SUPFAM" id="SSF53474">
    <property type="entry name" value="alpha/beta-Hydrolases"/>
    <property type="match status" value="1"/>
</dbReference>
<gene>
    <name evidence="5" type="ORF">I350_01986</name>
</gene>
<evidence type="ECO:0000256" key="2">
    <source>
        <dbReference type="ARBA" id="ARBA00008300"/>
    </source>
</evidence>
<accession>A0A1E3K9I9</accession>
<organism evidence="5 6">
    <name type="scientific">Cryptococcus amylolentus CBS 6273</name>
    <dbReference type="NCBI Taxonomy" id="1296118"/>
    <lineage>
        <taxon>Eukaryota</taxon>
        <taxon>Fungi</taxon>
        <taxon>Dikarya</taxon>
        <taxon>Basidiomycota</taxon>
        <taxon>Agaricomycotina</taxon>
        <taxon>Tremellomycetes</taxon>
        <taxon>Tremellales</taxon>
        <taxon>Cryptococcaceae</taxon>
        <taxon>Cryptococcus</taxon>
    </lineage>
</organism>
<evidence type="ECO:0000256" key="3">
    <source>
        <dbReference type="ARBA" id="ARBA00022677"/>
    </source>
</evidence>
<dbReference type="GO" id="GO:0019915">
    <property type="term" value="P:lipid storage"/>
    <property type="evidence" value="ECO:0007669"/>
    <property type="project" value="InterPro"/>
</dbReference>
<dbReference type="OrthoDB" id="448051at2759"/>
<comment type="similarity">
    <text evidence="2">Belongs to the AB hydrolase superfamily. LDAH family.</text>
</comment>
<dbReference type="AlphaFoldDB" id="A0A1E3K9I9"/>
<keyword evidence="4" id="KW-0378">Hydrolase</keyword>
<dbReference type="PANTHER" id="PTHR13390">
    <property type="entry name" value="LIPASE"/>
    <property type="match status" value="1"/>
</dbReference>
<comment type="subcellular location">
    <subcellularLocation>
        <location evidence="1">Lipid droplet</location>
    </subcellularLocation>
</comment>
<dbReference type="PANTHER" id="PTHR13390:SF0">
    <property type="entry name" value="LIPID DROPLET-ASSOCIATED HYDROLASE"/>
    <property type="match status" value="1"/>
</dbReference>
<evidence type="ECO:0000256" key="4">
    <source>
        <dbReference type="ARBA" id="ARBA00022801"/>
    </source>
</evidence>
<dbReference type="InterPro" id="IPR029058">
    <property type="entry name" value="AB_hydrolase_fold"/>
</dbReference>
<comment type="caution">
    <text evidence="5">The sequence shown here is derived from an EMBL/GenBank/DDBJ whole genome shotgun (WGS) entry which is preliminary data.</text>
</comment>
<dbReference type="GO" id="GO:0005811">
    <property type="term" value="C:lipid droplet"/>
    <property type="evidence" value="ECO:0007669"/>
    <property type="project" value="UniProtKB-SubCell"/>
</dbReference>
<keyword evidence="3" id="KW-0551">Lipid droplet</keyword>
<dbReference type="Gene3D" id="3.40.50.1820">
    <property type="entry name" value="alpha/beta hydrolase"/>
    <property type="match status" value="1"/>
</dbReference>
<evidence type="ECO:0000256" key="1">
    <source>
        <dbReference type="ARBA" id="ARBA00004502"/>
    </source>
</evidence>
<dbReference type="Proteomes" id="UP000095149">
    <property type="component" value="Unassembled WGS sequence"/>
</dbReference>
<name>A0A1E3K9I9_9TREE</name>
<dbReference type="Pfam" id="PF10230">
    <property type="entry name" value="LIDHydrolase"/>
    <property type="match status" value="1"/>
</dbReference>
<reference evidence="5 6" key="1">
    <citation type="submission" date="2016-06" db="EMBL/GenBank/DDBJ databases">
        <title>Evolution of pathogenesis and genome organization in the Tremellales.</title>
        <authorList>
            <person name="Cuomo C."/>
            <person name="Litvintseva A."/>
            <person name="Heitman J."/>
            <person name="Chen Y."/>
            <person name="Sun S."/>
            <person name="Springer D."/>
            <person name="Dromer F."/>
            <person name="Young S."/>
            <person name="Zeng Q."/>
            <person name="Chapman S."/>
            <person name="Gujja S."/>
            <person name="Saif S."/>
            <person name="Birren B."/>
        </authorList>
    </citation>
    <scope>NUCLEOTIDE SEQUENCE [LARGE SCALE GENOMIC DNA]</scope>
    <source>
        <strain evidence="5 6">CBS 6273</strain>
    </source>
</reference>
<sequence length="350" mass="38387">MDSRLAFLRQAEAPPSPQTYSFENETPGARCEIELRYWPAKAGGFEPPKKIIIFLPGNPGLLDYYPPFLKHLHSLLPSNHAILATSHIGHSLSVPGPTIPLTLKQQIDSKVELVQSVKAYLAGWARERECSKSEISLVGHSVGAYMACEVMKRVNFRHERVIDSGIILFPTLGWIADTWNGWMLWPIFHRPIKPLLPLVSPLLRPLISFMPLPPTSRSFLLSPPVIQDVLALASDEMEEIKELDLIWFKSQGLDLGRSEKGLFGVWAAGKGDSWVGRDGPLVQDCLGGTEGGRVKVLEQVPHAFCLTQEHSKLVAQLVAAALSDGGWTSDDATLAGPADKAPIGSNIVPM</sequence>
<evidence type="ECO:0000313" key="5">
    <source>
        <dbReference type="EMBL" id="ODO09769.1"/>
    </source>
</evidence>
<protein>
    <recommendedName>
        <fullName evidence="7">AB hydrolase-1 domain-containing protein</fullName>
    </recommendedName>
</protein>